<evidence type="ECO:0000256" key="18">
    <source>
        <dbReference type="ARBA" id="ARBA00031902"/>
    </source>
</evidence>
<keyword evidence="13" id="KW-0675">Receptor</keyword>
<evidence type="ECO:0000256" key="13">
    <source>
        <dbReference type="ARBA" id="ARBA00023170"/>
    </source>
</evidence>
<name>A0A2T7A381_TUBBO</name>
<evidence type="ECO:0000256" key="1">
    <source>
        <dbReference type="ARBA" id="ARBA00004166"/>
    </source>
</evidence>
<dbReference type="Gene3D" id="2.10.70.80">
    <property type="match status" value="2"/>
</dbReference>
<keyword evidence="12 19" id="KW-0472">Membrane</keyword>
<dbReference type="GO" id="GO:0006895">
    <property type="term" value="P:Golgi to endosome transport"/>
    <property type="evidence" value="ECO:0007669"/>
    <property type="project" value="TreeGrafter"/>
</dbReference>
<dbReference type="GO" id="GO:0006896">
    <property type="term" value="P:Golgi to vacuole transport"/>
    <property type="evidence" value="ECO:0007669"/>
    <property type="project" value="TreeGrafter"/>
</dbReference>
<evidence type="ECO:0000256" key="15">
    <source>
        <dbReference type="ARBA" id="ARBA00025569"/>
    </source>
</evidence>
<dbReference type="InterPro" id="IPR036278">
    <property type="entry name" value="Sialidase_sf"/>
</dbReference>
<comment type="function">
    <text evidence="15">Functions as a sorting receptor in the Golgi compartment required for the intracellular sorting and delivery of soluble vacuolar proteins, like carboxypeptidase Y (CPY) and proteinase A. Executes multiple rounds of sorting by cycling between the late Golgi and a prevacuolar endosome-like compartment.</text>
</comment>
<dbReference type="InterPro" id="IPR050310">
    <property type="entry name" value="VPS10-sortilin"/>
</dbReference>
<evidence type="ECO:0000256" key="16">
    <source>
        <dbReference type="ARBA" id="ARBA00031250"/>
    </source>
</evidence>
<protein>
    <recommendedName>
        <fullName evidence="4">Vacuolar protein sorting/targeting protein 10</fullName>
    </recommendedName>
    <alternativeName>
        <fullName evidence="17">Carboxypeptidase Y receptor</fullName>
    </alternativeName>
    <alternativeName>
        <fullName evidence="16 18">Sortilin VPS10</fullName>
    </alternativeName>
</protein>
<reference evidence="22 23" key="1">
    <citation type="submission" date="2017-04" db="EMBL/GenBank/DDBJ databases">
        <title>Draft genome sequence of Tuber borchii Vittad., a whitish edible truffle.</title>
        <authorList>
            <consortium name="DOE Joint Genome Institute"/>
            <person name="Murat C."/>
            <person name="Kuo A."/>
            <person name="Barry K.W."/>
            <person name="Clum A."/>
            <person name="Dockter R.B."/>
            <person name="Fauchery L."/>
            <person name="Iotti M."/>
            <person name="Kohler A."/>
            <person name="Labutti K."/>
            <person name="Lindquist E.A."/>
            <person name="Lipzen A."/>
            <person name="Ohm R.A."/>
            <person name="Wang M."/>
            <person name="Grigoriev I.V."/>
            <person name="Zambonelli A."/>
            <person name="Martin F.M."/>
        </authorList>
    </citation>
    <scope>NUCLEOTIDE SEQUENCE [LARGE SCALE GENOMIC DNA]</scope>
    <source>
        <strain evidence="22 23">Tbo3840</strain>
    </source>
</reference>
<evidence type="ECO:0000256" key="20">
    <source>
        <dbReference type="SAM" id="SignalP"/>
    </source>
</evidence>
<dbReference type="Gene3D" id="3.30.60.270">
    <property type="match status" value="2"/>
</dbReference>
<proteinExistence type="inferred from homology"/>
<gene>
    <name evidence="22" type="ORF">B9Z19DRAFT_969083</name>
</gene>
<evidence type="ECO:0000256" key="11">
    <source>
        <dbReference type="ARBA" id="ARBA00023034"/>
    </source>
</evidence>
<evidence type="ECO:0000256" key="14">
    <source>
        <dbReference type="ARBA" id="ARBA00023180"/>
    </source>
</evidence>
<dbReference type="InterPro" id="IPR031777">
    <property type="entry name" value="Sortilin_C"/>
</dbReference>
<evidence type="ECO:0000256" key="5">
    <source>
        <dbReference type="ARBA" id="ARBA00022448"/>
    </source>
</evidence>
<evidence type="ECO:0000259" key="21">
    <source>
        <dbReference type="SMART" id="SM00602"/>
    </source>
</evidence>
<dbReference type="SUPFAM" id="SSF110296">
    <property type="entry name" value="Oligoxyloglucan reducing end-specific cellobiohydrolase"/>
    <property type="match status" value="1"/>
</dbReference>
<evidence type="ECO:0000313" key="22">
    <source>
        <dbReference type="EMBL" id="PUU82196.1"/>
    </source>
</evidence>
<sequence length="1478" mass="166362">MLLLRVWALAAVWLATQALAKKSPEVSKTKLDHLPLVFFYFDDSPVILTLDAHANNVWRSGDDGKSWGKVNGVPDGVAWDIIEHPFDKKRAFIFGEGKEHWYTENRGEKWYKFKSEVSPSLIQPPLVFHAKEPEWILYSGRICEDEDDFFGRSCKEVTYYTKDGFDSEMKKLKEGTHGCMFAHSSPVFEGEKDETVLCIVNGDTSYTESRKLLVSKNWFKDSEEPKLDGYKTVNGLAGLAGIQKFIVAAVKTRGTDEMALYVTDDAKTWHRAEFPHDHGGLREDAYTILESTSYSIQVDVLTTKVMNPIGSLFTSNSNGTYFTRNLDHTNRIPDGLVDFEQVANIQGIVLANVVKNADQVLENPLTRKEIQSMISFDDGKWDTWVPLKGPEGKRLNLYSVTALADGGRIYSSPAPGILMGVGSIGDHLAEYKDCDLFYSDDGGLTWEKALTDAHKYEIGGSGSVMVAINDEDSTDKVSYSIDHGKNWEEVKLDERIRARLLTTTPDSTTLKFTLIGTTKDKTAYVFALDFSEVFERKCKLDKGSEDGDYEKWYARLDEEGKPDCLMGHKQYFWRRKPEVNCYVGEDYKDPEPEKEVCECTKHDFECDFNFVRENRKKDDDCVRANGIKLSIPAGECKKNEDTYMGPSGYRKIPGNDCKGGESLEDKVERKCDEVTTTPSNGKVTDVKNSFAGKRVAEYFYLENAESASKSDETIIMRTEEQEVWITRDHGATWDRRLEDVNVVSIYPNAHLWDAVYFITPDAEVWYTLDRGEHIEKMTSVKTKPNRQGLQVIDFHPTKRDWLIWTGQKDCDSPSTCHSVAYYTKDNGEEWHQLLPYVGTCKWIRTEKQQDSEKLIFCEHFETEKGNGEGNVELVASGNFFDDRRVQFGSIIGYATMAEFIIVASINEDGTSLKASASIDGSNFAEAAFPHNFNVPHQTAYTVLDSETHAVFLHVTVNPKKGFEFGSLLKSNSNGTNYVLSLDAVNRNEEGFVDFEKMKTLEGVAIANRVENADKAADGEKKRLRSMITHNDGATWEYISAPKKDADGKDHGICDTSDPKKCSLNLHHYTERVDPRDTFGSGSAVGLMMGVGNIGDALTGLTGYKDGDTYLTRDGGITWKQVKKGQYQWEYGDQGSIIVLVEDNVLTDKVHYSLDEGESWTEYIFAGSSDEKMRVTDISTLPSDTSRRFILWGTREGDGNKFWTVQLDFTGLTDVECDLKDDDGADSDDFEPWSPVHQDGCLFGHRVQYNRKIPTHNCFIGRKIKQPHKILDDCECTRHDYECDFNYQRDTAGVCKLVEGLTPPDHQAVCKENKDQVEYYEPTGYRRLPMTTCKEGDELDKSSKSHPCPGHEKQYEKEHGGVRGFGLFLAIVAPVIAAGAIGWFVWTRVLDGRFGAIRLGEDNNGQSPFVRYPIIVISAIVALAVSIPTILGAIGSWASSKLTRTRRYTSRSSFARGADYSVVNTDEGELLGSDDEDEF</sequence>
<evidence type="ECO:0000256" key="3">
    <source>
        <dbReference type="ARBA" id="ARBA00008251"/>
    </source>
</evidence>
<dbReference type="FunFam" id="3.30.60.270:FF:000005">
    <property type="entry name" value="Sortilin"/>
    <property type="match status" value="2"/>
</dbReference>
<evidence type="ECO:0000256" key="19">
    <source>
        <dbReference type="SAM" id="Phobius"/>
    </source>
</evidence>
<feature type="transmembrane region" description="Helical" evidence="19">
    <location>
        <begin position="1411"/>
        <end position="1437"/>
    </location>
</feature>
<evidence type="ECO:0000256" key="12">
    <source>
        <dbReference type="ARBA" id="ARBA00023136"/>
    </source>
</evidence>
<keyword evidence="11" id="KW-0333">Golgi apparatus</keyword>
<evidence type="ECO:0000256" key="9">
    <source>
        <dbReference type="ARBA" id="ARBA00022927"/>
    </source>
</evidence>
<dbReference type="SUPFAM" id="SSF50939">
    <property type="entry name" value="Sialidases"/>
    <property type="match status" value="2"/>
</dbReference>
<dbReference type="Pfam" id="PF15901">
    <property type="entry name" value="Sortilin_C"/>
    <property type="match status" value="2"/>
</dbReference>
<dbReference type="Proteomes" id="UP000244722">
    <property type="component" value="Unassembled WGS sequence"/>
</dbReference>
<evidence type="ECO:0000313" key="23">
    <source>
        <dbReference type="Proteomes" id="UP000244722"/>
    </source>
</evidence>
<feature type="chain" id="PRO_5015575373" description="Vacuolar protein sorting/targeting protein 10" evidence="20">
    <location>
        <begin position="21"/>
        <end position="1478"/>
    </location>
</feature>
<keyword evidence="14" id="KW-0325">Glycoprotein</keyword>
<evidence type="ECO:0000256" key="17">
    <source>
        <dbReference type="ARBA" id="ARBA00031354"/>
    </source>
</evidence>
<dbReference type="Gene3D" id="2.130.10.10">
    <property type="entry name" value="YVTN repeat-like/Quinoprotein amine dehydrogenase"/>
    <property type="match status" value="1"/>
</dbReference>
<dbReference type="GO" id="GO:0005794">
    <property type="term" value="C:Golgi apparatus"/>
    <property type="evidence" value="ECO:0007669"/>
    <property type="project" value="UniProtKB-SubCell"/>
</dbReference>
<keyword evidence="8" id="KW-0677">Repeat</keyword>
<feature type="signal peptide" evidence="20">
    <location>
        <begin position="1"/>
        <end position="20"/>
    </location>
</feature>
<dbReference type="PANTHER" id="PTHR12106">
    <property type="entry name" value="SORTILIN RELATED"/>
    <property type="match status" value="1"/>
</dbReference>
<dbReference type="InterPro" id="IPR015943">
    <property type="entry name" value="WD40/YVTN_repeat-like_dom_sf"/>
</dbReference>
<feature type="transmembrane region" description="Helical" evidence="19">
    <location>
        <begin position="1364"/>
        <end position="1385"/>
    </location>
</feature>
<evidence type="ECO:0000256" key="4">
    <source>
        <dbReference type="ARBA" id="ARBA00015369"/>
    </source>
</evidence>
<evidence type="ECO:0000256" key="10">
    <source>
        <dbReference type="ARBA" id="ARBA00022989"/>
    </source>
</evidence>
<evidence type="ECO:0000256" key="2">
    <source>
        <dbReference type="ARBA" id="ARBA00004488"/>
    </source>
</evidence>
<evidence type="ECO:0000256" key="7">
    <source>
        <dbReference type="ARBA" id="ARBA00022729"/>
    </source>
</evidence>
<dbReference type="InterPro" id="IPR006581">
    <property type="entry name" value="VPS10"/>
</dbReference>
<dbReference type="CDD" id="cd15482">
    <property type="entry name" value="Sialidase_non-viral"/>
    <property type="match status" value="1"/>
</dbReference>
<feature type="domain" description="VPS10" evidence="21">
    <location>
        <begin position="712"/>
        <end position="1352"/>
    </location>
</feature>
<dbReference type="GO" id="GO:0016020">
    <property type="term" value="C:membrane"/>
    <property type="evidence" value="ECO:0007669"/>
    <property type="project" value="InterPro"/>
</dbReference>
<keyword evidence="6 19" id="KW-0812">Transmembrane</keyword>
<feature type="domain" description="VPS10" evidence="21">
    <location>
        <begin position="46"/>
        <end position="679"/>
    </location>
</feature>
<comment type="subcellular location">
    <subcellularLocation>
        <location evidence="1">Golgi apparatus</location>
        <location evidence="1">trans-Golgi network membrane</location>
        <topology evidence="1">Multi-pass membrane protein</topology>
    </subcellularLocation>
    <subcellularLocation>
        <location evidence="2">Prevacuolar compartment membrane</location>
        <topology evidence="2">Multi-pass membrane protein</topology>
    </subcellularLocation>
</comment>
<dbReference type="PANTHER" id="PTHR12106:SF27">
    <property type="entry name" value="SORTILIN-RELATED RECEPTOR"/>
    <property type="match status" value="1"/>
</dbReference>
<keyword evidence="5" id="KW-0813">Transport</keyword>
<accession>A0A2T7A381</accession>
<dbReference type="GO" id="GO:0005829">
    <property type="term" value="C:cytosol"/>
    <property type="evidence" value="ECO:0007669"/>
    <property type="project" value="GOC"/>
</dbReference>
<dbReference type="InterPro" id="IPR031778">
    <property type="entry name" value="Sortilin_N"/>
</dbReference>
<keyword evidence="7 20" id="KW-0732">Signal</keyword>
<keyword evidence="23" id="KW-1185">Reference proteome</keyword>
<dbReference type="STRING" id="42251.A0A2T7A381"/>
<dbReference type="GO" id="GO:0006623">
    <property type="term" value="P:protein targeting to vacuole"/>
    <property type="evidence" value="ECO:0007669"/>
    <property type="project" value="TreeGrafter"/>
</dbReference>
<dbReference type="OrthoDB" id="443634at2759"/>
<comment type="similarity">
    <text evidence="3">Belongs to the VPS10-related sortilin family.</text>
</comment>
<keyword evidence="9" id="KW-0653">Protein transport</keyword>
<keyword evidence="10 19" id="KW-1133">Transmembrane helix</keyword>
<evidence type="ECO:0000256" key="8">
    <source>
        <dbReference type="ARBA" id="ARBA00022737"/>
    </source>
</evidence>
<organism evidence="22 23">
    <name type="scientific">Tuber borchii</name>
    <name type="common">White truffle</name>
    <dbReference type="NCBI Taxonomy" id="42251"/>
    <lineage>
        <taxon>Eukaryota</taxon>
        <taxon>Fungi</taxon>
        <taxon>Dikarya</taxon>
        <taxon>Ascomycota</taxon>
        <taxon>Pezizomycotina</taxon>
        <taxon>Pezizomycetes</taxon>
        <taxon>Pezizales</taxon>
        <taxon>Tuberaceae</taxon>
        <taxon>Tuber</taxon>
    </lineage>
</organism>
<dbReference type="EMBL" id="NESQ01000032">
    <property type="protein sequence ID" value="PUU82196.1"/>
    <property type="molecule type" value="Genomic_DNA"/>
</dbReference>
<evidence type="ECO:0000256" key="6">
    <source>
        <dbReference type="ARBA" id="ARBA00022692"/>
    </source>
</evidence>
<dbReference type="SMART" id="SM00602">
    <property type="entry name" value="VPS10"/>
    <property type="match status" value="2"/>
</dbReference>
<dbReference type="Pfam" id="PF15902">
    <property type="entry name" value="Sortilin-Vps10"/>
    <property type="match status" value="2"/>
</dbReference>
<comment type="caution">
    <text evidence="22">The sequence shown here is derived from an EMBL/GenBank/DDBJ whole genome shotgun (WGS) entry which is preliminary data.</text>
</comment>